<dbReference type="InterPro" id="IPR052201">
    <property type="entry name" value="LRR-containing_regulator"/>
</dbReference>
<feature type="compositionally biased region" description="Basic and acidic residues" evidence="2">
    <location>
        <begin position="309"/>
        <end position="323"/>
    </location>
</feature>
<reference evidence="3 4" key="1">
    <citation type="submission" date="2024-02" db="EMBL/GenBank/DDBJ databases">
        <authorList>
            <person name="Chen Y."/>
            <person name="Shah S."/>
            <person name="Dougan E. K."/>
            <person name="Thang M."/>
            <person name="Chan C."/>
        </authorList>
    </citation>
    <scope>NUCLEOTIDE SEQUENCE [LARGE SCALE GENOMIC DNA]</scope>
</reference>
<feature type="compositionally biased region" description="Polar residues" evidence="2">
    <location>
        <begin position="324"/>
        <end position="333"/>
    </location>
</feature>
<protein>
    <submittedName>
        <fullName evidence="3">LRR and PYD domains-containing protein 8 (Nucleotide-binding oligomerization domain protein 16) (PYRIN and NACHT-containing protein 4)</fullName>
    </submittedName>
</protein>
<feature type="region of interest" description="Disordered" evidence="2">
    <location>
        <begin position="252"/>
        <end position="333"/>
    </location>
</feature>
<feature type="compositionally biased region" description="Polar residues" evidence="2">
    <location>
        <begin position="286"/>
        <end position="297"/>
    </location>
</feature>
<dbReference type="InterPro" id="IPR001611">
    <property type="entry name" value="Leu-rich_rpt"/>
</dbReference>
<dbReference type="PANTHER" id="PTHR24111">
    <property type="entry name" value="LEUCINE-RICH REPEAT-CONTAINING PROTEIN 34"/>
    <property type="match status" value="1"/>
</dbReference>
<accession>A0ABP0P3J6</accession>
<name>A0ABP0P3J6_9DINO</name>
<dbReference type="PANTHER" id="PTHR24111:SF0">
    <property type="entry name" value="LEUCINE-RICH REPEAT-CONTAINING PROTEIN"/>
    <property type="match status" value="1"/>
</dbReference>
<evidence type="ECO:0000313" key="4">
    <source>
        <dbReference type="Proteomes" id="UP001642464"/>
    </source>
</evidence>
<dbReference type="Gene3D" id="3.80.10.10">
    <property type="entry name" value="Ribonuclease Inhibitor"/>
    <property type="match status" value="2"/>
</dbReference>
<gene>
    <name evidence="3" type="ORF">SCF082_LOCUS35091</name>
</gene>
<dbReference type="SUPFAM" id="SSF52047">
    <property type="entry name" value="RNI-like"/>
    <property type="match status" value="1"/>
</dbReference>
<comment type="caution">
    <text evidence="3">The sequence shown here is derived from an EMBL/GenBank/DDBJ whole genome shotgun (WGS) entry which is preliminary data.</text>
</comment>
<keyword evidence="1" id="KW-0677">Repeat</keyword>
<dbReference type="InterPro" id="IPR032675">
    <property type="entry name" value="LRR_dom_sf"/>
</dbReference>
<evidence type="ECO:0000256" key="2">
    <source>
        <dbReference type="SAM" id="MobiDB-lite"/>
    </source>
</evidence>
<dbReference type="Proteomes" id="UP001642464">
    <property type="component" value="Unassembled WGS sequence"/>
</dbReference>
<feature type="region of interest" description="Disordered" evidence="2">
    <location>
        <begin position="1"/>
        <end position="108"/>
    </location>
</feature>
<feature type="compositionally biased region" description="Basic and acidic residues" evidence="2">
    <location>
        <begin position="81"/>
        <end position="95"/>
    </location>
</feature>
<organism evidence="3 4">
    <name type="scientific">Durusdinium trenchii</name>
    <dbReference type="NCBI Taxonomy" id="1381693"/>
    <lineage>
        <taxon>Eukaryota</taxon>
        <taxon>Sar</taxon>
        <taxon>Alveolata</taxon>
        <taxon>Dinophyceae</taxon>
        <taxon>Suessiales</taxon>
        <taxon>Symbiodiniaceae</taxon>
        <taxon>Durusdinium</taxon>
    </lineage>
</organism>
<feature type="compositionally biased region" description="Pro residues" evidence="2">
    <location>
        <begin position="18"/>
        <end position="31"/>
    </location>
</feature>
<sequence>MSLCCCARQHGPTRVEPMSPPTGPSANPPEAPVEEKMPLTGDGYGGHGAAPVSDGENAKAEAKGKGKGPGKAAKGKGGMSYKEKQQAELAEKEESLSAPEGFTGKDPLSDWEIQVLHGATDQEEGPPLGEDGAGDAEIRGAEASADAVASGPAGQRSNEDGGETARVPSERRGPAAGRVLLANLFGDLWGVKLSAPSLLRTQWGFTTLPPDEESCKDSVLLALESDGSSHTDELAWAQSVLRANSAELRNLDSFDEPKDPSHVNASPQVAVAPQQPQPAPVGDPSAQCNAPKANTPSHDAPPQGLNKTDQPEKPPDIPAESRETQAQADTRSAWQHDKVDFEDCGAAADVLRQVSDFGLAPSIIALPVTGRSTTGMVTKTGDRKIDGRDDVVLGSARKASPWCKAAAMTSRDDRGRGGPVLVEGAMIQVFAWECTGLLQVTFVGSTRSFWAFASELLELLQRHQAPLQRLTVRASTTDAAIPAGEGVELLFAVLRGGNDAGVESLTVEELVLRDELMEEVKCFMARNNLSSLALKQCGLEGAQAEKLLTLEGAQSEKLTHLDLSRNALGLEGANVLANWLPSLPTLQVLMLGGNALGPAGLATLVPALAPSLKILDLSLNGLGTTGIEALMPAELKLESLNLYGNWLGSTNAEVVPVLLQSMSDTLITLDLAQNKLGPRGLHDVLVNLRPLPRLRKLVLAENSFATEDFPPEAFSRLSVAAPQLEELDLRASQLGGDRRVLGGVIQALQKSLRILHLGAASLEGEALAVLLENLDLPLLENLSCTVLLTQHMPLLDSCPVASCGDTWLSV</sequence>
<feature type="compositionally biased region" description="Basic and acidic residues" evidence="2">
    <location>
        <begin position="252"/>
        <end position="261"/>
    </location>
</feature>
<evidence type="ECO:0000256" key="1">
    <source>
        <dbReference type="ARBA" id="ARBA00022737"/>
    </source>
</evidence>
<dbReference type="SMART" id="SM00368">
    <property type="entry name" value="LRR_RI"/>
    <property type="match status" value="3"/>
</dbReference>
<feature type="region of interest" description="Disordered" evidence="2">
    <location>
        <begin position="140"/>
        <end position="171"/>
    </location>
</feature>
<proteinExistence type="predicted"/>
<dbReference type="EMBL" id="CAXAMM010033001">
    <property type="protein sequence ID" value="CAK9070601.1"/>
    <property type="molecule type" value="Genomic_DNA"/>
</dbReference>
<evidence type="ECO:0000313" key="3">
    <source>
        <dbReference type="EMBL" id="CAK9070601.1"/>
    </source>
</evidence>
<dbReference type="Pfam" id="PF13516">
    <property type="entry name" value="LRR_6"/>
    <property type="match status" value="2"/>
</dbReference>
<keyword evidence="4" id="KW-1185">Reference proteome</keyword>